<keyword evidence="5" id="KW-0375">Hydrogen ion transport</keyword>
<dbReference type="GO" id="GO:0045259">
    <property type="term" value="C:proton-transporting ATP synthase complex"/>
    <property type="evidence" value="ECO:0007669"/>
    <property type="project" value="UniProtKB-KW"/>
</dbReference>
<name>A0A669CAJ2_ORENI</name>
<reference evidence="10" key="2">
    <citation type="submission" date="2025-08" db="UniProtKB">
        <authorList>
            <consortium name="Ensembl"/>
        </authorList>
    </citation>
    <scope>IDENTIFICATION</scope>
</reference>
<proteinExistence type="inferred from homology"/>
<keyword evidence="4" id="KW-0138">CF(0)</keyword>
<keyword evidence="8" id="KW-0472">Membrane</keyword>
<sequence length="160" mass="17861">MDGKKKYFCWWRKQASINISLIALNFNLPTCTSHFILKINDPEDCFLLLVTSWEVLIMAQAVKKVVNKVPALVGAALTYSKPRLATFWHYARVELVPPSPAEIPKAIEAAKGLIRSYQTGRLGQTTVKDAIRNGLVTTEVLMWFYIGECIGKGGIVGYDV</sequence>
<dbReference type="PANTHER" id="PTHR12386">
    <property type="entry name" value="ATP SYNTHASE SUBUNIT"/>
    <property type="match status" value="1"/>
</dbReference>
<dbReference type="Ensembl" id="ENSONIT00000084230.1">
    <property type="protein sequence ID" value="ENSONIP00000044449.1"/>
    <property type="gene ID" value="ENSONIG00000038775.1"/>
</dbReference>
<accession>A0A669CAJ2</accession>
<evidence type="ECO:0000256" key="2">
    <source>
        <dbReference type="ARBA" id="ARBA00005699"/>
    </source>
</evidence>
<dbReference type="Proteomes" id="UP000005207">
    <property type="component" value="Linkage group LG18"/>
</dbReference>
<dbReference type="GeneTree" id="ENSGT00390000009724"/>
<reference evidence="10" key="3">
    <citation type="submission" date="2025-09" db="UniProtKB">
        <authorList>
            <consortium name="Ensembl"/>
        </authorList>
    </citation>
    <scope>IDENTIFICATION</scope>
</reference>
<organism evidence="10 11">
    <name type="scientific">Oreochromis niloticus</name>
    <name type="common">Nile tilapia</name>
    <name type="synonym">Tilapia nilotica</name>
    <dbReference type="NCBI Taxonomy" id="8128"/>
    <lineage>
        <taxon>Eukaryota</taxon>
        <taxon>Metazoa</taxon>
        <taxon>Chordata</taxon>
        <taxon>Craniata</taxon>
        <taxon>Vertebrata</taxon>
        <taxon>Euteleostomi</taxon>
        <taxon>Actinopterygii</taxon>
        <taxon>Neopterygii</taxon>
        <taxon>Teleostei</taxon>
        <taxon>Neoteleostei</taxon>
        <taxon>Acanthomorphata</taxon>
        <taxon>Ovalentaria</taxon>
        <taxon>Cichlomorphae</taxon>
        <taxon>Cichliformes</taxon>
        <taxon>Cichlidae</taxon>
        <taxon>African cichlids</taxon>
        <taxon>Pseudocrenilabrinae</taxon>
        <taxon>Oreochromini</taxon>
        <taxon>Oreochromis</taxon>
    </lineage>
</organism>
<evidence type="ECO:0000313" key="10">
    <source>
        <dbReference type="Ensembl" id="ENSONIP00000044449.1"/>
    </source>
</evidence>
<keyword evidence="11" id="KW-1185">Reference proteome</keyword>
<dbReference type="OMA" id="FYMGEVI"/>
<keyword evidence="6" id="KW-0406">Ion transport</keyword>
<comment type="subcellular location">
    <subcellularLocation>
        <location evidence="1">Mitochondrion membrane</location>
    </subcellularLocation>
</comment>
<dbReference type="Pfam" id="PF04718">
    <property type="entry name" value="ATP-synt_G"/>
    <property type="match status" value="1"/>
</dbReference>
<dbReference type="InterPro" id="IPR006808">
    <property type="entry name" value="ATP_synth_F0_gsu_mt"/>
</dbReference>
<dbReference type="GO" id="GO:0015078">
    <property type="term" value="F:proton transmembrane transporter activity"/>
    <property type="evidence" value="ECO:0007669"/>
    <property type="project" value="InterPro"/>
</dbReference>
<evidence type="ECO:0000256" key="9">
    <source>
        <dbReference type="ARBA" id="ARBA00023310"/>
    </source>
</evidence>
<evidence type="ECO:0000256" key="6">
    <source>
        <dbReference type="ARBA" id="ARBA00023065"/>
    </source>
</evidence>
<dbReference type="GO" id="GO:0031966">
    <property type="term" value="C:mitochondrial membrane"/>
    <property type="evidence" value="ECO:0007669"/>
    <property type="project" value="UniProtKB-SubCell"/>
</dbReference>
<keyword evidence="9" id="KW-0066">ATP synthesis</keyword>
<evidence type="ECO:0000256" key="3">
    <source>
        <dbReference type="ARBA" id="ARBA00022448"/>
    </source>
</evidence>
<reference evidence="11" key="1">
    <citation type="submission" date="2012-01" db="EMBL/GenBank/DDBJ databases">
        <title>The Genome Sequence of Oreochromis niloticus (Nile Tilapia).</title>
        <authorList>
            <consortium name="Broad Institute Genome Assembly Team"/>
            <consortium name="Broad Institute Sequencing Platform"/>
            <person name="Di Palma F."/>
            <person name="Johnson J."/>
            <person name="Lander E.S."/>
            <person name="Lindblad-Toh K."/>
        </authorList>
    </citation>
    <scope>NUCLEOTIDE SEQUENCE [LARGE SCALE GENOMIC DNA]</scope>
</reference>
<dbReference type="FunCoup" id="A0A669CAJ2">
    <property type="interactions" value="1022"/>
</dbReference>
<protein>
    <submittedName>
        <fullName evidence="10">ATP synthase, H+ transporting, mitochondrial F0 complex, subunit g</fullName>
    </submittedName>
</protein>
<dbReference type="InParanoid" id="A0A669CAJ2"/>
<evidence type="ECO:0000256" key="4">
    <source>
        <dbReference type="ARBA" id="ARBA00022547"/>
    </source>
</evidence>
<evidence type="ECO:0000256" key="5">
    <source>
        <dbReference type="ARBA" id="ARBA00022781"/>
    </source>
</evidence>
<comment type="similarity">
    <text evidence="2">Belongs to the ATPase g subunit family.</text>
</comment>
<evidence type="ECO:0000256" key="1">
    <source>
        <dbReference type="ARBA" id="ARBA00004325"/>
    </source>
</evidence>
<evidence type="ECO:0000256" key="8">
    <source>
        <dbReference type="ARBA" id="ARBA00023136"/>
    </source>
</evidence>
<gene>
    <name evidence="10" type="primary">LOC100712330</name>
</gene>
<evidence type="ECO:0000256" key="7">
    <source>
        <dbReference type="ARBA" id="ARBA00023128"/>
    </source>
</evidence>
<dbReference type="AlphaFoldDB" id="A0A669CAJ2"/>
<keyword evidence="7" id="KW-0496">Mitochondrion</keyword>
<dbReference type="GO" id="GO:0015986">
    <property type="term" value="P:proton motive force-driven ATP synthesis"/>
    <property type="evidence" value="ECO:0007669"/>
    <property type="project" value="InterPro"/>
</dbReference>
<keyword evidence="3" id="KW-0813">Transport</keyword>
<evidence type="ECO:0000313" key="11">
    <source>
        <dbReference type="Proteomes" id="UP000005207"/>
    </source>
</evidence>